<evidence type="ECO:0000259" key="4">
    <source>
        <dbReference type="Pfam" id="PF03959"/>
    </source>
</evidence>
<sequence>MTVNGSPKRKLKVLCLHGYRQNAAMFREKTGAFRKAFQKYATFEFIDAPHVPEIDTQTNDGSSSGNDDEKNTPRAWWFSKAERTFSSRDETQIADGFSVSMDQVIAHLRQNGPYDGIMGFSQGASMAHLLAAAYRSNSETPNEQGLFKFAIIVAGFKSLSTVHDTYNAVTIRGLPTLHIYGTSDEIVHASRSEKLVEAFVDPEPRTVLHAGGHCVPPMSKVKNDVCAFFESIREDVRPSTE</sequence>
<protein>
    <submittedName>
        <fullName evidence="6">FSH1 domain-containing protein</fullName>
    </submittedName>
</protein>
<evidence type="ECO:0000313" key="6">
    <source>
        <dbReference type="WBParaSite" id="L893_g32178.t1"/>
    </source>
</evidence>
<name>A0A1I8A3C7_9BILA</name>
<reference evidence="6" key="1">
    <citation type="submission" date="2016-11" db="UniProtKB">
        <authorList>
            <consortium name="WormBaseParasite"/>
        </authorList>
    </citation>
    <scope>IDENTIFICATION</scope>
</reference>
<dbReference type="PANTHER" id="PTHR48070">
    <property type="entry name" value="ESTERASE OVCA2"/>
    <property type="match status" value="1"/>
</dbReference>
<evidence type="ECO:0000256" key="3">
    <source>
        <dbReference type="SAM" id="MobiDB-lite"/>
    </source>
</evidence>
<dbReference type="InterPro" id="IPR005645">
    <property type="entry name" value="FSH-like_dom"/>
</dbReference>
<keyword evidence="2" id="KW-0378">Hydrolase</keyword>
<dbReference type="InterPro" id="IPR029058">
    <property type="entry name" value="AB_hydrolase_fold"/>
</dbReference>
<dbReference type="WBParaSite" id="L893_g32178.t1">
    <property type="protein sequence ID" value="L893_g32178.t1"/>
    <property type="gene ID" value="L893_g32178"/>
</dbReference>
<dbReference type="GO" id="GO:0005634">
    <property type="term" value="C:nucleus"/>
    <property type="evidence" value="ECO:0007669"/>
    <property type="project" value="TreeGrafter"/>
</dbReference>
<dbReference type="InterPro" id="IPR050593">
    <property type="entry name" value="LovG"/>
</dbReference>
<dbReference type="Gene3D" id="3.40.50.1820">
    <property type="entry name" value="alpha/beta hydrolase"/>
    <property type="match status" value="1"/>
</dbReference>
<dbReference type="PANTHER" id="PTHR48070:SF6">
    <property type="entry name" value="ESTERASE OVCA2"/>
    <property type="match status" value="1"/>
</dbReference>
<comment type="similarity">
    <text evidence="1">Belongs to the LovG family.</text>
</comment>
<dbReference type="GO" id="GO:0005737">
    <property type="term" value="C:cytoplasm"/>
    <property type="evidence" value="ECO:0007669"/>
    <property type="project" value="TreeGrafter"/>
</dbReference>
<evidence type="ECO:0000256" key="1">
    <source>
        <dbReference type="ARBA" id="ARBA00005863"/>
    </source>
</evidence>
<dbReference type="FunFam" id="3.40.50.1820:FF:000073">
    <property type="entry name" value="esterase OVCA2 isoform X6"/>
    <property type="match status" value="1"/>
</dbReference>
<dbReference type="AlphaFoldDB" id="A0A1I8A3C7"/>
<dbReference type="GO" id="GO:0032526">
    <property type="term" value="P:response to retinoic acid"/>
    <property type="evidence" value="ECO:0007669"/>
    <property type="project" value="TreeGrafter"/>
</dbReference>
<organism evidence="5 6">
    <name type="scientific">Steinernema glaseri</name>
    <dbReference type="NCBI Taxonomy" id="37863"/>
    <lineage>
        <taxon>Eukaryota</taxon>
        <taxon>Metazoa</taxon>
        <taxon>Ecdysozoa</taxon>
        <taxon>Nematoda</taxon>
        <taxon>Chromadorea</taxon>
        <taxon>Rhabditida</taxon>
        <taxon>Tylenchina</taxon>
        <taxon>Panagrolaimomorpha</taxon>
        <taxon>Strongyloidoidea</taxon>
        <taxon>Steinernematidae</taxon>
        <taxon>Steinernema</taxon>
    </lineage>
</organism>
<evidence type="ECO:0000256" key="2">
    <source>
        <dbReference type="ARBA" id="ARBA00022801"/>
    </source>
</evidence>
<dbReference type="GO" id="GO:0016787">
    <property type="term" value="F:hydrolase activity"/>
    <property type="evidence" value="ECO:0007669"/>
    <property type="project" value="UniProtKB-KW"/>
</dbReference>
<feature type="compositionally biased region" description="Polar residues" evidence="3">
    <location>
        <begin position="55"/>
        <end position="65"/>
    </location>
</feature>
<evidence type="ECO:0000313" key="5">
    <source>
        <dbReference type="Proteomes" id="UP000095287"/>
    </source>
</evidence>
<feature type="domain" description="Serine hydrolase" evidence="4">
    <location>
        <begin position="9"/>
        <end position="223"/>
    </location>
</feature>
<dbReference type="SUPFAM" id="SSF53474">
    <property type="entry name" value="alpha/beta-Hydrolases"/>
    <property type="match status" value="1"/>
</dbReference>
<keyword evidence="5" id="KW-1185">Reference proteome</keyword>
<accession>A0A1I8A3C7</accession>
<dbReference type="Pfam" id="PF03959">
    <property type="entry name" value="FSH1"/>
    <property type="match status" value="1"/>
</dbReference>
<proteinExistence type="inferred from homology"/>
<dbReference type="Proteomes" id="UP000095287">
    <property type="component" value="Unplaced"/>
</dbReference>
<feature type="region of interest" description="Disordered" evidence="3">
    <location>
        <begin position="51"/>
        <end position="73"/>
    </location>
</feature>